<reference evidence="11" key="1">
    <citation type="submission" date="2021-03" db="EMBL/GenBank/DDBJ databases">
        <authorList>
            <person name="Li Z."/>
            <person name="Yang C."/>
        </authorList>
    </citation>
    <scope>NUCLEOTIDE SEQUENCE</scope>
    <source>
        <strain evidence="11">Dzin_1.0</strain>
        <tissue evidence="11">Leaf</tissue>
    </source>
</reference>
<evidence type="ECO:0000256" key="1">
    <source>
        <dbReference type="ARBA" id="ARBA00004323"/>
    </source>
</evidence>
<evidence type="ECO:0008006" key="13">
    <source>
        <dbReference type="Google" id="ProtNLM"/>
    </source>
</evidence>
<keyword evidence="3 8" id="KW-0812">Transmembrane</keyword>
<protein>
    <recommendedName>
        <fullName evidence="13">Trichome birefringence-like N-terminal domain-containing protein</fullName>
    </recommendedName>
</protein>
<proteinExistence type="inferred from homology"/>
<evidence type="ECO:0000259" key="9">
    <source>
        <dbReference type="Pfam" id="PF13839"/>
    </source>
</evidence>
<gene>
    <name evidence="11" type="ORF">J5N97_006620</name>
</gene>
<dbReference type="GO" id="GO:0000139">
    <property type="term" value="C:Golgi membrane"/>
    <property type="evidence" value="ECO:0007669"/>
    <property type="project" value="UniProtKB-SubCell"/>
</dbReference>
<dbReference type="InterPro" id="IPR025846">
    <property type="entry name" value="TBL_N"/>
</dbReference>
<evidence type="ECO:0000256" key="6">
    <source>
        <dbReference type="ARBA" id="ARBA00023034"/>
    </source>
</evidence>
<accession>A0A9D5HTH0</accession>
<dbReference type="Proteomes" id="UP001085076">
    <property type="component" value="Miscellaneous, Linkage group lg01"/>
</dbReference>
<dbReference type="Pfam" id="PF13839">
    <property type="entry name" value="PC-Esterase"/>
    <property type="match status" value="1"/>
</dbReference>
<dbReference type="GO" id="GO:1990538">
    <property type="term" value="F:xylan O-acetyltransferase activity"/>
    <property type="evidence" value="ECO:0007669"/>
    <property type="project" value="UniProtKB-ARBA"/>
</dbReference>
<keyword evidence="5 8" id="KW-1133">Transmembrane helix</keyword>
<organism evidence="11 12">
    <name type="scientific">Dioscorea zingiberensis</name>
    <dbReference type="NCBI Taxonomy" id="325984"/>
    <lineage>
        <taxon>Eukaryota</taxon>
        <taxon>Viridiplantae</taxon>
        <taxon>Streptophyta</taxon>
        <taxon>Embryophyta</taxon>
        <taxon>Tracheophyta</taxon>
        <taxon>Spermatophyta</taxon>
        <taxon>Magnoliopsida</taxon>
        <taxon>Liliopsida</taxon>
        <taxon>Dioscoreales</taxon>
        <taxon>Dioscoreaceae</taxon>
        <taxon>Dioscorea</taxon>
    </lineage>
</organism>
<feature type="domain" description="Trichome birefringence-like N-terminal" evidence="10">
    <location>
        <begin position="72"/>
        <end position="124"/>
    </location>
</feature>
<evidence type="ECO:0000313" key="12">
    <source>
        <dbReference type="Proteomes" id="UP001085076"/>
    </source>
</evidence>
<comment type="subcellular location">
    <subcellularLocation>
        <location evidence="1">Golgi apparatus membrane</location>
        <topology evidence="1">Single-pass type II membrane protein</topology>
    </subcellularLocation>
</comment>
<evidence type="ECO:0000256" key="4">
    <source>
        <dbReference type="ARBA" id="ARBA00022968"/>
    </source>
</evidence>
<evidence type="ECO:0000256" key="8">
    <source>
        <dbReference type="SAM" id="Phobius"/>
    </source>
</evidence>
<evidence type="ECO:0000256" key="2">
    <source>
        <dbReference type="ARBA" id="ARBA00007727"/>
    </source>
</evidence>
<dbReference type="Pfam" id="PF14416">
    <property type="entry name" value="PMR5N"/>
    <property type="match status" value="1"/>
</dbReference>
<dbReference type="InterPro" id="IPR026057">
    <property type="entry name" value="TBL_C"/>
</dbReference>
<keyword evidence="6" id="KW-0333">Golgi apparatus</keyword>
<dbReference type="EMBL" id="JAGGNH010000001">
    <property type="protein sequence ID" value="KAJ0988264.1"/>
    <property type="molecule type" value="Genomic_DNA"/>
</dbReference>
<feature type="domain" description="Trichome birefringence-like C-terminal" evidence="9">
    <location>
        <begin position="125"/>
        <end position="412"/>
    </location>
</feature>
<name>A0A9D5HTH0_9LILI</name>
<dbReference type="PANTHER" id="PTHR32285">
    <property type="entry name" value="PROTEIN TRICHOME BIREFRINGENCE-LIKE 9-RELATED"/>
    <property type="match status" value="1"/>
</dbReference>
<keyword evidence="7 8" id="KW-0472">Membrane</keyword>
<evidence type="ECO:0000259" key="10">
    <source>
        <dbReference type="Pfam" id="PF14416"/>
    </source>
</evidence>
<reference evidence="11" key="2">
    <citation type="journal article" date="2022" name="Hortic Res">
        <title>The genome of Dioscorea zingiberensis sheds light on the biosynthesis, origin and evolution of the medicinally important diosgenin saponins.</title>
        <authorList>
            <person name="Li Y."/>
            <person name="Tan C."/>
            <person name="Li Z."/>
            <person name="Guo J."/>
            <person name="Li S."/>
            <person name="Chen X."/>
            <person name="Wang C."/>
            <person name="Dai X."/>
            <person name="Yang H."/>
            <person name="Song W."/>
            <person name="Hou L."/>
            <person name="Xu J."/>
            <person name="Tong Z."/>
            <person name="Xu A."/>
            <person name="Yuan X."/>
            <person name="Wang W."/>
            <person name="Yang Q."/>
            <person name="Chen L."/>
            <person name="Sun Z."/>
            <person name="Wang K."/>
            <person name="Pan B."/>
            <person name="Chen J."/>
            <person name="Bao Y."/>
            <person name="Liu F."/>
            <person name="Qi X."/>
            <person name="Gang D.R."/>
            <person name="Wen J."/>
            <person name="Li J."/>
        </authorList>
    </citation>
    <scope>NUCLEOTIDE SEQUENCE</scope>
    <source>
        <strain evidence="11">Dzin_1.0</strain>
    </source>
</reference>
<keyword evidence="12" id="KW-1185">Reference proteome</keyword>
<dbReference type="InterPro" id="IPR029962">
    <property type="entry name" value="TBL"/>
</dbReference>
<dbReference type="AlphaFoldDB" id="A0A9D5HTH0"/>
<comment type="caution">
    <text evidence="11">The sequence shown here is derived from an EMBL/GenBank/DDBJ whole genome shotgun (WGS) entry which is preliminary data.</text>
</comment>
<sequence>MELLFERRRILLLFLALTSTVLLTIITPYYYYRKSHVQYVLWETSTSTSTSVSPSVSPESVHPRKIAGSGRMCNAFSGEWVPNPNAPYYTNESCWAIHEHQNCRKYGRPDAEFLKWRWKPNDCELPLFNAAQFLEILRGKSLAFVGDSVARNHMQSLMCFLNRVTYPVDVSHTSDEKYTRWSYTSHSFTLAFFLSQFLVKAVEADQNGPTNTGLFNLLLDEPDGWSTQISEFDYVIVSAGHWFFRPMIFSEKKQVVGCHFCLRENIKDLTKYYGFRMAFRTAFKALNGLNGFKGVIFLRTFAPSHFEGGDWNNGGNCLRRMPLRNNETRLDGFNLELYMIQMEEFRRAEKEGRERGMKYRLMDITEAMLLRPDGHPSIYGHWPNENVTLYNDCVHWCLPGPIDTFNDFLLHMLMMERRGRTADSISGRVY</sequence>
<evidence type="ECO:0000256" key="7">
    <source>
        <dbReference type="ARBA" id="ARBA00023136"/>
    </source>
</evidence>
<keyword evidence="4" id="KW-0735">Signal-anchor</keyword>
<evidence type="ECO:0000313" key="11">
    <source>
        <dbReference type="EMBL" id="KAJ0988264.1"/>
    </source>
</evidence>
<dbReference type="PANTHER" id="PTHR32285:SF48">
    <property type="entry name" value="PROTEIN TRICHOME BIREFRINGENCE-LIKE 19"/>
    <property type="match status" value="1"/>
</dbReference>
<evidence type="ECO:0000256" key="3">
    <source>
        <dbReference type="ARBA" id="ARBA00022692"/>
    </source>
</evidence>
<evidence type="ECO:0000256" key="5">
    <source>
        <dbReference type="ARBA" id="ARBA00022989"/>
    </source>
</evidence>
<dbReference type="OrthoDB" id="630188at2759"/>
<comment type="similarity">
    <text evidence="2">Belongs to the PC-esterase family. TBL subfamily.</text>
</comment>
<feature type="transmembrane region" description="Helical" evidence="8">
    <location>
        <begin position="12"/>
        <end position="32"/>
    </location>
</feature>